<organism evidence="1 2">
    <name type="scientific">Stylosanthes scabra</name>
    <dbReference type="NCBI Taxonomy" id="79078"/>
    <lineage>
        <taxon>Eukaryota</taxon>
        <taxon>Viridiplantae</taxon>
        <taxon>Streptophyta</taxon>
        <taxon>Embryophyta</taxon>
        <taxon>Tracheophyta</taxon>
        <taxon>Spermatophyta</taxon>
        <taxon>Magnoliopsida</taxon>
        <taxon>eudicotyledons</taxon>
        <taxon>Gunneridae</taxon>
        <taxon>Pentapetalae</taxon>
        <taxon>rosids</taxon>
        <taxon>fabids</taxon>
        <taxon>Fabales</taxon>
        <taxon>Fabaceae</taxon>
        <taxon>Papilionoideae</taxon>
        <taxon>50 kb inversion clade</taxon>
        <taxon>dalbergioids sensu lato</taxon>
        <taxon>Dalbergieae</taxon>
        <taxon>Pterocarpus clade</taxon>
        <taxon>Stylosanthes</taxon>
    </lineage>
</organism>
<feature type="non-terminal residue" evidence="1">
    <location>
        <position position="1"/>
    </location>
</feature>
<comment type="caution">
    <text evidence="1">The sequence shown here is derived from an EMBL/GenBank/DDBJ whole genome shotgun (WGS) entry which is preliminary data.</text>
</comment>
<proteinExistence type="predicted"/>
<accession>A0ABU6QZ37</accession>
<evidence type="ECO:0000313" key="2">
    <source>
        <dbReference type="Proteomes" id="UP001341840"/>
    </source>
</evidence>
<name>A0ABU6QZ37_9FABA</name>
<evidence type="ECO:0000313" key="1">
    <source>
        <dbReference type="EMBL" id="MED6116625.1"/>
    </source>
</evidence>
<dbReference type="Proteomes" id="UP001341840">
    <property type="component" value="Unassembled WGS sequence"/>
</dbReference>
<keyword evidence="2" id="KW-1185">Reference proteome</keyword>
<gene>
    <name evidence="1" type="ORF">PIB30_101960</name>
</gene>
<sequence length="68" mass="7364">LAVASPSPELNLAAVALSHSRHRTVRSSPLRFHSRSEARQRALVLVPKLTVPLKLAVHRTASAHPGSR</sequence>
<protein>
    <submittedName>
        <fullName evidence="1">Uncharacterized protein</fullName>
    </submittedName>
</protein>
<dbReference type="EMBL" id="JASCZI010003063">
    <property type="protein sequence ID" value="MED6116625.1"/>
    <property type="molecule type" value="Genomic_DNA"/>
</dbReference>
<reference evidence="1 2" key="1">
    <citation type="journal article" date="2023" name="Plants (Basel)">
        <title>Bridging the Gap: Combining Genomics and Transcriptomics Approaches to Understand Stylosanthes scabra, an Orphan Legume from the Brazilian Caatinga.</title>
        <authorList>
            <person name="Ferreira-Neto J.R.C."/>
            <person name="da Silva M.D."/>
            <person name="Binneck E."/>
            <person name="de Melo N.F."/>
            <person name="da Silva R.H."/>
            <person name="de Melo A.L.T.M."/>
            <person name="Pandolfi V."/>
            <person name="Bustamante F.O."/>
            <person name="Brasileiro-Vidal A.C."/>
            <person name="Benko-Iseppon A.M."/>
        </authorList>
    </citation>
    <scope>NUCLEOTIDE SEQUENCE [LARGE SCALE GENOMIC DNA]</scope>
    <source>
        <tissue evidence="1">Leaves</tissue>
    </source>
</reference>